<dbReference type="RefSeq" id="XP_009825401.1">
    <property type="nucleotide sequence ID" value="XM_009827099.1"/>
</dbReference>
<dbReference type="GeneID" id="20805136"/>
<dbReference type="AlphaFoldDB" id="W4H2I8"/>
<name>W4H2I8_APHAT</name>
<dbReference type="OrthoDB" id="365445at2759"/>
<evidence type="ECO:0000313" key="1">
    <source>
        <dbReference type="EMBL" id="ETV85383.1"/>
    </source>
</evidence>
<organism evidence="1">
    <name type="scientific">Aphanomyces astaci</name>
    <name type="common">Crayfish plague agent</name>
    <dbReference type="NCBI Taxonomy" id="112090"/>
    <lineage>
        <taxon>Eukaryota</taxon>
        <taxon>Sar</taxon>
        <taxon>Stramenopiles</taxon>
        <taxon>Oomycota</taxon>
        <taxon>Saprolegniomycetes</taxon>
        <taxon>Saprolegniales</taxon>
        <taxon>Verrucalvaceae</taxon>
        <taxon>Aphanomyces</taxon>
    </lineage>
</organism>
<protein>
    <submittedName>
        <fullName evidence="1">Uncharacterized protein</fullName>
    </submittedName>
</protein>
<dbReference type="VEuPathDB" id="FungiDB:H257_03140"/>
<reference evidence="1" key="1">
    <citation type="submission" date="2013-12" db="EMBL/GenBank/DDBJ databases">
        <title>The Genome Sequence of Aphanomyces astaci APO3.</title>
        <authorList>
            <consortium name="The Broad Institute Genomics Platform"/>
            <person name="Russ C."/>
            <person name="Tyler B."/>
            <person name="van West P."/>
            <person name="Dieguez-Uribeondo J."/>
            <person name="Young S.K."/>
            <person name="Zeng Q."/>
            <person name="Gargeya S."/>
            <person name="Fitzgerald M."/>
            <person name="Abouelleil A."/>
            <person name="Alvarado L."/>
            <person name="Chapman S.B."/>
            <person name="Gainer-Dewar J."/>
            <person name="Goldberg J."/>
            <person name="Griggs A."/>
            <person name="Gujja S."/>
            <person name="Hansen M."/>
            <person name="Howarth C."/>
            <person name="Imamovic A."/>
            <person name="Ireland A."/>
            <person name="Larimer J."/>
            <person name="McCowan C."/>
            <person name="Murphy C."/>
            <person name="Pearson M."/>
            <person name="Poon T.W."/>
            <person name="Priest M."/>
            <person name="Roberts A."/>
            <person name="Saif S."/>
            <person name="Shea T."/>
            <person name="Sykes S."/>
            <person name="Wortman J."/>
            <person name="Nusbaum C."/>
            <person name="Birren B."/>
        </authorList>
    </citation>
    <scope>NUCLEOTIDE SEQUENCE [LARGE SCALE GENOMIC DNA]</scope>
    <source>
        <strain evidence="1">APO3</strain>
    </source>
</reference>
<proteinExistence type="predicted"/>
<accession>W4H2I8</accession>
<sequence length="192" mass="20661">MNLEPRGATFVDALEHIEPDQSFGPAPNIGAVRPANFAWNEFHTLKIEVGVSRGWALLDPKAILWAAFPGYKLHSVEPPGGIVGVAPQDVAPIDINDATVVTMDSRRLLALPPNLVLGLDGAGKTMLLRQLSHTCKDEFHNPKLGSVFEKVRIRLFADSASAAEVDGIDVATLPTTGVRHQSFAHVCVNVLT</sequence>
<dbReference type="EMBL" id="KI913118">
    <property type="protein sequence ID" value="ETV85383.1"/>
    <property type="molecule type" value="Genomic_DNA"/>
</dbReference>
<gene>
    <name evidence="1" type="ORF">H257_03140</name>
</gene>